<evidence type="ECO:0000313" key="2">
    <source>
        <dbReference type="Proteomes" id="UP001652582"/>
    </source>
</evidence>
<reference evidence="2" key="1">
    <citation type="submission" date="2025-05" db="UniProtKB">
        <authorList>
            <consortium name="RefSeq"/>
        </authorList>
    </citation>
    <scope>NUCLEOTIDE SEQUENCE [LARGE SCALE GENOMIC DNA]</scope>
</reference>
<dbReference type="Pfam" id="PF14529">
    <property type="entry name" value="Exo_endo_phos_2"/>
    <property type="match status" value="1"/>
</dbReference>
<dbReference type="PANTHER" id="PTHR33273:SF4">
    <property type="entry name" value="ENDONUCLEASE_EXONUCLEASE_PHOSPHATASE DOMAIN-CONTAINING PROTEIN"/>
    <property type="match status" value="1"/>
</dbReference>
<proteinExistence type="predicted"/>
<gene>
    <name evidence="3" type="primary">LOC128198597</name>
</gene>
<organism evidence="2 3">
    <name type="scientific">Bicyclus anynana</name>
    <name type="common">Squinting bush brown butterfly</name>
    <dbReference type="NCBI Taxonomy" id="110368"/>
    <lineage>
        <taxon>Eukaryota</taxon>
        <taxon>Metazoa</taxon>
        <taxon>Ecdysozoa</taxon>
        <taxon>Arthropoda</taxon>
        <taxon>Hexapoda</taxon>
        <taxon>Insecta</taxon>
        <taxon>Pterygota</taxon>
        <taxon>Neoptera</taxon>
        <taxon>Endopterygota</taxon>
        <taxon>Lepidoptera</taxon>
        <taxon>Glossata</taxon>
        <taxon>Ditrysia</taxon>
        <taxon>Papilionoidea</taxon>
        <taxon>Nymphalidae</taxon>
        <taxon>Satyrinae</taxon>
        <taxon>Satyrini</taxon>
        <taxon>Mycalesina</taxon>
        <taxon>Bicyclus</taxon>
    </lineage>
</organism>
<dbReference type="Proteomes" id="UP001652582">
    <property type="component" value="Chromosome 2"/>
</dbReference>
<dbReference type="InterPro" id="IPR005135">
    <property type="entry name" value="Endo/exonuclease/phosphatase"/>
</dbReference>
<dbReference type="InterPro" id="IPR036691">
    <property type="entry name" value="Endo/exonu/phosph_ase_sf"/>
</dbReference>
<dbReference type="RefSeq" id="XP_052740751.1">
    <property type="nucleotide sequence ID" value="XM_052884791.1"/>
</dbReference>
<evidence type="ECO:0000259" key="1">
    <source>
        <dbReference type="Pfam" id="PF14529"/>
    </source>
</evidence>
<dbReference type="Gene3D" id="3.60.10.10">
    <property type="entry name" value="Endonuclease/exonuclease/phosphatase"/>
    <property type="match status" value="1"/>
</dbReference>
<accession>A0ABM3LNW8</accession>
<reference evidence="3" key="2">
    <citation type="submission" date="2025-08" db="UniProtKB">
        <authorList>
            <consortium name="RefSeq"/>
        </authorList>
    </citation>
    <scope>IDENTIFICATION</scope>
</reference>
<dbReference type="PANTHER" id="PTHR33273">
    <property type="entry name" value="DOMAIN-CONTAINING PROTEIN, PUTATIVE-RELATED"/>
    <property type="match status" value="1"/>
</dbReference>
<evidence type="ECO:0000313" key="3">
    <source>
        <dbReference type="RefSeq" id="XP_052740751.1"/>
    </source>
</evidence>
<feature type="domain" description="Endonuclease/exonuclease/phosphatase" evidence="1">
    <location>
        <begin position="85"/>
        <end position="204"/>
    </location>
</feature>
<sequence length="417" mass="47539">MQECITEAINQKVSVLLLQEPYVGSKAHVSSSHRVIQMQTNDREKPVKSAVLVIDRSVAIIEDPELIDENIVAVIVKIESMNLGIINVYLQEERDIAEDLTKIAGRLRKMNTDTVIVAGDFNAKSPWWGCKAEEERGSKVVESIAEMGLHVLNEGSTPTFYTIRNGKPYTSIPDITFCTDNLLRKIKGWRVDLNFVTLSDHRAILFDLMKHAGDTDTKIRTSTRKYNTSKAKWSSFNKSLADKLSQKEITTSSIYGLTTALDLDKMVEDYVACISEACDESIPKISPTVHPKRTEWWTQELSLKKREMIRKRNRIRNSNPTRKQFVINEYLEELRSYKELLTQTITASWKAFCQKQERESVWDGIYRVLRKTSSNTGDKLLRSPDSRDILTALESASLLATTFYPQDDNTSDSQKQS</sequence>
<keyword evidence="2" id="KW-1185">Reference proteome</keyword>
<name>A0ABM3LNW8_BICAN</name>
<dbReference type="GeneID" id="128198597"/>
<protein>
    <submittedName>
        <fullName evidence="3">Uncharacterized protein LOC128198597</fullName>
    </submittedName>
</protein>
<dbReference type="SUPFAM" id="SSF56219">
    <property type="entry name" value="DNase I-like"/>
    <property type="match status" value="1"/>
</dbReference>